<dbReference type="GO" id="GO:0003700">
    <property type="term" value="F:DNA-binding transcription factor activity"/>
    <property type="evidence" value="ECO:0007669"/>
    <property type="project" value="InterPro"/>
</dbReference>
<dbReference type="OrthoDB" id="71302at2759"/>
<feature type="compositionally biased region" description="Basic residues" evidence="7">
    <location>
        <begin position="254"/>
        <end position="274"/>
    </location>
</feature>
<evidence type="ECO:0000256" key="5">
    <source>
        <dbReference type="ARBA" id="ARBA00023163"/>
    </source>
</evidence>
<dbReference type="InterPro" id="IPR050933">
    <property type="entry name" value="Circadian_TF"/>
</dbReference>
<dbReference type="Gene3D" id="3.30.450.20">
    <property type="entry name" value="PAS domain"/>
    <property type="match status" value="2"/>
</dbReference>
<dbReference type="SMART" id="SM00353">
    <property type="entry name" value="HLH"/>
    <property type="match status" value="1"/>
</dbReference>
<evidence type="ECO:0000256" key="7">
    <source>
        <dbReference type="SAM" id="MobiDB-lite"/>
    </source>
</evidence>
<keyword evidence="4" id="KW-0238">DNA-binding</keyword>
<sequence>MFDIFEENEFSPSKEGNFIDDLSFCNIDKNPTTDKITFNNQHINNNLKTEHNIIKINNEINNNNNFNFANKNINNNKEKEMVAQDMAQSYDQLFHAAQEPPGYISLDGLRQIVHNEPVEYQQNHNIITSSIDNTNFYLDDHDNEHQNQQQLQQQLQHQQQQQRTYYNLAALPNDRIDNVIIQSDNTLASLTCTPESLVSSFTTAENDHSVNNDLTNIGKIRDISSSSIIENNSMTMFVNRNTNILHKNNINNNNHHRGNQQNRRQYHHRQHHRNYQRENSNSDNVNDHIGVSNKRKISNREDIELMDDGTDDSKSVRTSTDNKKQNHSEIEKRRRDKMNTYITELSGLVPMCYAMSRKLDKLTVLRMAVQHMKTMFGTTHPLTKGQYKPKFISDQELKRLILQAAEGFVFVIGCEGGEIIYVSESVSKILNYSQEDLLGQSMFDILHPKDVEKMKEQFSRSDLKPRERLIDSKTMLPVKTDFPQGVSKLCPGARRSFFCRMRRKIDTMSSESQIKEETDSTIGCSKRKKQQNSDWKYCVIQCTGYLKSWTPEKIGTEQEHENEGIDGEASNLSCLVAVGRIQAGLLALSLGTTTPRQPTIEFVSRHGLDGKFIFIEQRATLVLGFLPQELIGASMYEYYHEDDILHLTESHKRALASTERVKTKVYRFRAKEENYVRLQSEWMSFRNPWSKDIEYLVAKNLAILNNDDDKLIENSVVKQRCESSSVQGNYDYFAQNNVGLERLISSHVEVSKIGKKIYDEFINCQKRQEDSSSIDNTNPPLENVIQSSEICTLTAPSSTSTMIISSPCLTQYQSEISSENSSSNPTSNYTSHISTQLEDDMMGIISGPVISESSNALPSEGNDEATMSMFMNLLEADAGLGGPADFTGLPWPLP</sequence>
<dbReference type="PROSITE" id="PS50112">
    <property type="entry name" value="PAS"/>
    <property type="match status" value="2"/>
</dbReference>
<dbReference type="Pfam" id="PF14598">
    <property type="entry name" value="PAS_11"/>
    <property type="match status" value="1"/>
</dbReference>
<protein>
    <submittedName>
        <fullName evidence="10">Uncharacterized protein</fullName>
    </submittedName>
</protein>
<reference evidence="10 11" key="1">
    <citation type="submission" date="2020-08" db="EMBL/GenBank/DDBJ databases">
        <title>Aphidius gifuensis genome sequencing and assembly.</title>
        <authorList>
            <person name="Du Z."/>
        </authorList>
    </citation>
    <scope>NUCLEOTIDE SEQUENCE [LARGE SCALE GENOMIC DNA]</scope>
    <source>
        <strain evidence="10">YNYX2018</strain>
        <tissue evidence="10">Adults</tissue>
    </source>
</reference>
<dbReference type="PROSITE" id="PS50888">
    <property type="entry name" value="BHLH"/>
    <property type="match status" value="1"/>
</dbReference>
<accession>A0A835CLV8</accession>
<keyword evidence="3" id="KW-0805">Transcription regulation</keyword>
<dbReference type="SMART" id="SM00091">
    <property type="entry name" value="PAS"/>
    <property type="match status" value="2"/>
</dbReference>
<evidence type="ECO:0000259" key="8">
    <source>
        <dbReference type="PROSITE" id="PS50112"/>
    </source>
</evidence>
<evidence type="ECO:0000313" key="11">
    <source>
        <dbReference type="Proteomes" id="UP000639338"/>
    </source>
</evidence>
<dbReference type="InterPro" id="IPR013767">
    <property type="entry name" value="PAS_fold"/>
</dbReference>
<evidence type="ECO:0000313" key="10">
    <source>
        <dbReference type="EMBL" id="KAF7988637.1"/>
    </source>
</evidence>
<keyword evidence="5" id="KW-0804">Transcription</keyword>
<dbReference type="GO" id="GO:0003677">
    <property type="term" value="F:DNA binding"/>
    <property type="evidence" value="ECO:0007669"/>
    <property type="project" value="UniProtKB-KW"/>
</dbReference>
<dbReference type="Gene3D" id="4.10.280.10">
    <property type="entry name" value="Helix-loop-helix DNA-binding domain"/>
    <property type="match status" value="1"/>
</dbReference>
<organism evidence="10 11">
    <name type="scientific">Aphidius gifuensis</name>
    <name type="common">Parasitoid wasp</name>
    <dbReference type="NCBI Taxonomy" id="684658"/>
    <lineage>
        <taxon>Eukaryota</taxon>
        <taxon>Metazoa</taxon>
        <taxon>Ecdysozoa</taxon>
        <taxon>Arthropoda</taxon>
        <taxon>Hexapoda</taxon>
        <taxon>Insecta</taxon>
        <taxon>Pterygota</taxon>
        <taxon>Neoptera</taxon>
        <taxon>Endopterygota</taxon>
        <taxon>Hymenoptera</taxon>
        <taxon>Apocrita</taxon>
        <taxon>Ichneumonoidea</taxon>
        <taxon>Braconidae</taxon>
        <taxon>Aphidiinae</taxon>
        <taxon>Aphidius</taxon>
    </lineage>
</organism>
<dbReference type="CDD" id="cd00130">
    <property type="entry name" value="PAS"/>
    <property type="match status" value="2"/>
</dbReference>
<dbReference type="EMBL" id="JACMRX010000005">
    <property type="protein sequence ID" value="KAF7988637.1"/>
    <property type="molecule type" value="Genomic_DNA"/>
</dbReference>
<dbReference type="Pfam" id="PF00010">
    <property type="entry name" value="HLH"/>
    <property type="match status" value="1"/>
</dbReference>
<gene>
    <name evidence="10" type="ORF">HCN44_001210</name>
</gene>
<dbReference type="InterPro" id="IPR001067">
    <property type="entry name" value="Nuc_translocat"/>
</dbReference>
<dbReference type="SUPFAM" id="SSF47459">
    <property type="entry name" value="HLH, helix-loop-helix DNA-binding domain"/>
    <property type="match status" value="1"/>
</dbReference>
<feature type="compositionally biased region" description="Basic and acidic residues" evidence="7">
    <location>
        <begin position="311"/>
        <end position="333"/>
    </location>
</feature>
<feature type="domain" description="PAS" evidence="8">
    <location>
        <begin position="609"/>
        <end position="658"/>
    </location>
</feature>
<evidence type="ECO:0000256" key="6">
    <source>
        <dbReference type="ARBA" id="ARBA00023242"/>
    </source>
</evidence>
<dbReference type="Proteomes" id="UP000639338">
    <property type="component" value="Unassembled WGS sequence"/>
</dbReference>
<dbReference type="AlphaFoldDB" id="A0A835CLV8"/>
<dbReference type="PRINTS" id="PR00785">
    <property type="entry name" value="NCTRNSLOCATR"/>
</dbReference>
<dbReference type="NCBIfam" id="TIGR00229">
    <property type="entry name" value="sensory_box"/>
    <property type="match status" value="1"/>
</dbReference>
<evidence type="ECO:0000256" key="4">
    <source>
        <dbReference type="ARBA" id="ARBA00023125"/>
    </source>
</evidence>
<comment type="subcellular location">
    <subcellularLocation>
        <location evidence="1">Nucleus</location>
    </subcellularLocation>
</comment>
<evidence type="ECO:0000259" key="9">
    <source>
        <dbReference type="PROSITE" id="PS50888"/>
    </source>
</evidence>
<evidence type="ECO:0000256" key="2">
    <source>
        <dbReference type="ARBA" id="ARBA00022737"/>
    </source>
</evidence>
<feature type="region of interest" description="Disordered" evidence="7">
    <location>
        <begin position="249"/>
        <end position="335"/>
    </location>
</feature>
<dbReference type="InterPro" id="IPR000014">
    <property type="entry name" value="PAS"/>
</dbReference>
<dbReference type="SUPFAM" id="SSF55785">
    <property type="entry name" value="PYP-like sensor domain (PAS domain)"/>
    <property type="match status" value="2"/>
</dbReference>
<dbReference type="PANTHER" id="PTHR23042">
    <property type="entry name" value="CIRCADIAN PROTEIN CLOCK/ARNT/BMAL/PAS"/>
    <property type="match status" value="1"/>
</dbReference>
<evidence type="ECO:0000256" key="3">
    <source>
        <dbReference type="ARBA" id="ARBA00023015"/>
    </source>
</evidence>
<dbReference type="InterPro" id="IPR036638">
    <property type="entry name" value="HLH_DNA-bd_sf"/>
</dbReference>
<dbReference type="GO" id="GO:0005737">
    <property type="term" value="C:cytoplasm"/>
    <property type="evidence" value="ECO:0007669"/>
    <property type="project" value="InterPro"/>
</dbReference>
<dbReference type="Pfam" id="PF00989">
    <property type="entry name" value="PAS"/>
    <property type="match status" value="1"/>
</dbReference>
<keyword evidence="11" id="KW-1185">Reference proteome</keyword>
<keyword evidence="6" id="KW-0539">Nucleus</keyword>
<dbReference type="GO" id="GO:0045944">
    <property type="term" value="P:positive regulation of transcription by RNA polymerase II"/>
    <property type="evidence" value="ECO:0007669"/>
    <property type="project" value="UniProtKB-ARBA"/>
</dbReference>
<feature type="domain" description="PAS" evidence="8">
    <location>
        <begin position="394"/>
        <end position="461"/>
    </location>
</feature>
<dbReference type="InterPro" id="IPR011598">
    <property type="entry name" value="bHLH_dom"/>
</dbReference>
<dbReference type="GO" id="GO:0005667">
    <property type="term" value="C:transcription regulator complex"/>
    <property type="evidence" value="ECO:0007669"/>
    <property type="project" value="InterPro"/>
</dbReference>
<evidence type="ECO:0000256" key="1">
    <source>
        <dbReference type="ARBA" id="ARBA00004123"/>
    </source>
</evidence>
<keyword evidence="2" id="KW-0677">Repeat</keyword>
<proteinExistence type="predicted"/>
<feature type="domain" description="BHLH" evidence="9">
    <location>
        <begin position="322"/>
        <end position="375"/>
    </location>
</feature>
<name>A0A835CLV8_APHGI</name>
<comment type="caution">
    <text evidence="10">The sequence shown here is derived from an EMBL/GenBank/DDBJ whole genome shotgun (WGS) entry which is preliminary data.</text>
</comment>
<dbReference type="GO" id="GO:0046983">
    <property type="term" value="F:protein dimerization activity"/>
    <property type="evidence" value="ECO:0007669"/>
    <property type="project" value="InterPro"/>
</dbReference>
<dbReference type="InterPro" id="IPR035965">
    <property type="entry name" value="PAS-like_dom_sf"/>
</dbReference>
<dbReference type="GO" id="GO:0005634">
    <property type="term" value="C:nucleus"/>
    <property type="evidence" value="ECO:0007669"/>
    <property type="project" value="UniProtKB-SubCell"/>
</dbReference>